<feature type="region of interest" description="Disordered" evidence="1">
    <location>
        <begin position="130"/>
        <end position="151"/>
    </location>
</feature>
<gene>
    <name evidence="2" type="ORF">J2S42_000630</name>
</gene>
<name>A0AAE4AVS3_9ACTN</name>
<evidence type="ECO:0000256" key="1">
    <source>
        <dbReference type="SAM" id="MobiDB-lite"/>
    </source>
</evidence>
<comment type="caution">
    <text evidence="2">The sequence shown here is derived from an EMBL/GenBank/DDBJ whole genome shotgun (WGS) entry which is preliminary data.</text>
</comment>
<evidence type="ECO:0000313" key="2">
    <source>
        <dbReference type="EMBL" id="MDQ0363961.1"/>
    </source>
</evidence>
<dbReference type="EMBL" id="JAUSUZ010000001">
    <property type="protein sequence ID" value="MDQ0363961.1"/>
    <property type="molecule type" value="Genomic_DNA"/>
</dbReference>
<dbReference type="AlphaFoldDB" id="A0AAE4AVS3"/>
<proteinExistence type="predicted"/>
<keyword evidence="3" id="KW-1185">Reference proteome</keyword>
<organism evidence="2 3">
    <name type="scientific">Catenuloplanes indicus</name>
    <dbReference type="NCBI Taxonomy" id="137267"/>
    <lineage>
        <taxon>Bacteria</taxon>
        <taxon>Bacillati</taxon>
        <taxon>Actinomycetota</taxon>
        <taxon>Actinomycetes</taxon>
        <taxon>Micromonosporales</taxon>
        <taxon>Micromonosporaceae</taxon>
        <taxon>Catenuloplanes</taxon>
    </lineage>
</organism>
<protein>
    <submittedName>
        <fullName evidence="2">Uncharacterized protein</fullName>
    </submittedName>
</protein>
<accession>A0AAE4AVS3</accession>
<reference evidence="2 3" key="1">
    <citation type="submission" date="2023-07" db="EMBL/GenBank/DDBJ databases">
        <title>Sequencing the genomes of 1000 actinobacteria strains.</title>
        <authorList>
            <person name="Klenk H.-P."/>
        </authorList>
    </citation>
    <scope>NUCLEOTIDE SEQUENCE [LARGE SCALE GENOMIC DNA]</scope>
    <source>
        <strain evidence="2 3">DSM 44709</strain>
    </source>
</reference>
<dbReference type="Proteomes" id="UP001240236">
    <property type="component" value="Unassembled WGS sequence"/>
</dbReference>
<sequence>MDNWVRCPFAYGGRLWAADLAGNPADEMIDQGCRCVQPGLLMSGHRSAREPGGLRSRSSKSSGPAGTTPVAASSTAPVGVLEARSGPFEVPSKGFYGEHPMWYSNGTTKATIWPGIRVGVPNAVRRPLPPFRDGSGQRPLHHPGRAGADRGRMTFADPDDPSTWTPVAEAFAGAAIR</sequence>
<evidence type="ECO:0000313" key="3">
    <source>
        <dbReference type="Proteomes" id="UP001240236"/>
    </source>
</evidence>
<dbReference type="RefSeq" id="WP_307234994.1">
    <property type="nucleotide sequence ID" value="NZ_JAUSUZ010000001.1"/>
</dbReference>
<feature type="region of interest" description="Disordered" evidence="1">
    <location>
        <begin position="44"/>
        <end position="78"/>
    </location>
</feature>